<keyword evidence="8" id="KW-0443">Lipid metabolism</keyword>
<proteinExistence type="inferred from homology"/>
<keyword evidence="3" id="KW-0444">Lipid biosynthesis</keyword>
<comment type="subcellular location">
    <subcellularLocation>
        <location evidence="1">Mitochondrion</location>
    </subcellularLocation>
</comment>
<evidence type="ECO:0000256" key="5">
    <source>
        <dbReference type="ARBA" id="ARBA00022857"/>
    </source>
</evidence>
<evidence type="ECO:0000256" key="1">
    <source>
        <dbReference type="ARBA" id="ARBA00004173"/>
    </source>
</evidence>
<dbReference type="PANTHER" id="PTHR43981">
    <property type="entry name" value="ENOYL-[ACYL-CARRIER-PROTEIN] REDUCTASE, MITOCHONDRIAL"/>
    <property type="match status" value="1"/>
</dbReference>
<comment type="catalytic activity">
    <reaction evidence="12">
        <text>a 2,3-saturated acyl-[ACP] + NADP(+) = a (2E)-enoyl-[ACP] + NADPH + H(+)</text>
        <dbReference type="Rhea" id="RHEA:22564"/>
        <dbReference type="Rhea" id="RHEA-COMP:9925"/>
        <dbReference type="Rhea" id="RHEA-COMP:9926"/>
        <dbReference type="ChEBI" id="CHEBI:15378"/>
        <dbReference type="ChEBI" id="CHEBI:57783"/>
        <dbReference type="ChEBI" id="CHEBI:58349"/>
        <dbReference type="ChEBI" id="CHEBI:78784"/>
        <dbReference type="ChEBI" id="CHEBI:78785"/>
        <dbReference type="EC" id="1.3.1.104"/>
    </reaction>
</comment>
<dbReference type="InterPro" id="IPR020843">
    <property type="entry name" value="ER"/>
</dbReference>
<dbReference type="Pfam" id="PF00107">
    <property type="entry name" value="ADH_zinc_N"/>
    <property type="match status" value="1"/>
</dbReference>
<dbReference type="CDD" id="cd08290">
    <property type="entry name" value="ETR"/>
    <property type="match status" value="1"/>
</dbReference>
<dbReference type="EMBL" id="JAVHNQ010000007">
    <property type="protein sequence ID" value="KAK6341734.1"/>
    <property type="molecule type" value="Genomic_DNA"/>
</dbReference>
<dbReference type="EC" id="1.3.1.104" evidence="11"/>
<dbReference type="InterPro" id="IPR011032">
    <property type="entry name" value="GroES-like_sf"/>
</dbReference>
<keyword evidence="7" id="KW-0560">Oxidoreductase</keyword>
<dbReference type="GO" id="GO:0005739">
    <property type="term" value="C:mitochondrion"/>
    <property type="evidence" value="ECO:0007669"/>
    <property type="project" value="UniProtKB-SubCell"/>
</dbReference>
<dbReference type="Gene3D" id="3.40.50.720">
    <property type="entry name" value="NAD(P)-binding Rossmann-like Domain"/>
    <property type="match status" value="1"/>
</dbReference>
<keyword evidence="4" id="KW-0276">Fatty acid metabolism</keyword>
<gene>
    <name evidence="14" type="primary">ETR1</name>
    <name evidence="14" type="ORF">TWF696_008799</name>
</gene>
<keyword evidence="15" id="KW-1185">Reference proteome</keyword>
<evidence type="ECO:0000256" key="11">
    <source>
        <dbReference type="ARBA" id="ARBA00038963"/>
    </source>
</evidence>
<comment type="caution">
    <text evidence="14">The sequence shown here is derived from an EMBL/GenBank/DDBJ whole genome shotgun (WGS) entry which is preliminary data.</text>
</comment>
<evidence type="ECO:0000256" key="4">
    <source>
        <dbReference type="ARBA" id="ARBA00022832"/>
    </source>
</evidence>
<evidence type="ECO:0000256" key="2">
    <source>
        <dbReference type="ARBA" id="ARBA00010371"/>
    </source>
</evidence>
<accession>A0AAV9UK37</accession>
<dbReference type="PANTHER" id="PTHR43981:SF2">
    <property type="entry name" value="ENOYL-[ACYL-CARRIER-PROTEIN] REDUCTASE, MITOCHONDRIAL"/>
    <property type="match status" value="1"/>
</dbReference>
<evidence type="ECO:0000256" key="8">
    <source>
        <dbReference type="ARBA" id="ARBA00023098"/>
    </source>
</evidence>
<dbReference type="InterPro" id="IPR013149">
    <property type="entry name" value="ADH-like_C"/>
</dbReference>
<keyword evidence="10" id="KW-0275">Fatty acid biosynthesis</keyword>
<comment type="similarity">
    <text evidence="2">Belongs to the zinc-containing alcohol dehydrogenase family. Quinone oxidoreductase subfamily.</text>
</comment>
<sequence length="408" mass="44265">MPSVLACGMRASRSRLLFPHFAIAPSLTRVTGPIEHMNVPAPKVFRRDYAVRFGYALARCLVFSDFGQPDKVLKLHSHSIPPAYDDNITVKFLASPINPADINQIEGVYPSKPRFTDSLGTGENSAVAGNEGVVEIVSCGSKVDSSIRPGQWAVMAGPGFGTWRTYASAKASDLIPIPNKEGISPVQAATVSVNPATAYRMLKDFGDLQEGDFFIQNAANSGVGRSAIQIARIWGIKSINVVRDRPGIDDLKTELKELGGTEVLTEEEARDKARIAEITGGRPIKLALNCVGGESATNLARVLGHGGHLVTYGAMAKRPLSLPAGLLIFKDIHSHGFWISAWSDKNPGAKSEMIVELLEWMRQGKFRDLPYEATTWSDSTELDTLLDVIRKGISEFAGKKGIFVMKDT</sequence>
<reference evidence="14 15" key="1">
    <citation type="submission" date="2019-10" db="EMBL/GenBank/DDBJ databases">
        <authorList>
            <person name="Palmer J.M."/>
        </authorList>
    </citation>
    <scope>NUCLEOTIDE SEQUENCE [LARGE SCALE GENOMIC DNA]</scope>
    <source>
        <strain evidence="14 15">TWF696</strain>
    </source>
</reference>
<evidence type="ECO:0000256" key="7">
    <source>
        <dbReference type="ARBA" id="ARBA00023002"/>
    </source>
</evidence>
<evidence type="ECO:0000256" key="3">
    <source>
        <dbReference type="ARBA" id="ARBA00022516"/>
    </source>
</evidence>
<dbReference type="AlphaFoldDB" id="A0AAV9UK37"/>
<protein>
    <recommendedName>
        <fullName evidence="11">enoyl-[acyl-carrier-protein] reductase</fullName>
        <ecNumber evidence="11">1.3.1.104</ecNumber>
    </recommendedName>
</protein>
<dbReference type="GO" id="GO:0141148">
    <property type="term" value="F:enoyl-[acyl-carrier-protein] reductase (NADPH) activity"/>
    <property type="evidence" value="ECO:0007669"/>
    <property type="project" value="UniProtKB-EC"/>
</dbReference>
<dbReference type="SUPFAM" id="SSF50129">
    <property type="entry name" value="GroES-like"/>
    <property type="match status" value="1"/>
</dbReference>
<evidence type="ECO:0000313" key="14">
    <source>
        <dbReference type="EMBL" id="KAK6341734.1"/>
    </source>
</evidence>
<evidence type="ECO:0000256" key="12">
    <source>
        <dbReference type="ARBA" id="ARBA00048843"/>
    </source>
</evidence>
<organism evidence="14 15">
    <name type="scientific">Orbilia brochopaga</name>
    <dbReference type="NCBI Taxonomy" id="3140254"/>
    <lineage>
        <taxon>Eukaryota</taxon>
        <taxon>Fungi</taxon>
        <taxon>Dikarya</taxon>
        <taxon>Ascomycota</taxon>
        <taxon>Pezizomycotina</taxon>
        <taxon>Orbiliomycetes</taxon>
        <taxon>Orbiliales</taxon>
        <taxon>Orbiliaceae</taxon>
        <taxon>Orbilia</taxon>
    </lineage>
</organism>
<dbReference type="GO" id="GO:0006633">
    <property type="term" value="P:fatty acid biosynthetic process"/>
    <property type="evidence" value="ECO:0007669"/>
    <property type="project" value="UniProtKB-KW"/>
</dbReference>
<dbReference type="SUPFAM" id="SSF51735">
    <property type="entry name" value="NAD(P)-binding Rossmann-fold domains"/>
    <property type="match status" value="1"/>
</dbReference>
<dbReference type="FunFam" id="3.40.50.720:FF:000112">
    <property type="entry name" value="Enoyl-[acyl-carrier-protein] reductase 1, mitochondrial"/>
    <property type="match status" value="1"/>
</dbReference>
<keyword evidence="9" id="KW-0496">Mitochondrion</keyword>
<dbReference type="SMART" id="SM00829">
    <property type="entry name" value="PKS_ER"/>
    <property type="match status" value="1"/>
</dbReference>
<dbReference type="Gene3D" id="3.90.180.10">
    <property type="entry name" value="Medium-chain alcohol dehydrogenases, catalytic domain"/>
    <property type="match status" value="1"/>
</dbReference>
<keyword evidence="6" id="KW-0809">Transit peptide</keyword>
<evidence type="ECO:0000313" key="15">
    <source>
        <dbReference type="Proteomes" id="UP001375240"/>
    </source>
</evidence>
<dbReference type="Proteomes" id="UP001375240">
    <property type="component" value="Unassembled WGS sequence"/>
</dbReference>
<dbReference type="InterPro" id="IPR036291">
    <property type="entry name" value="NAD(P)-bd_dom_sf"/>
</dbReference>
<evidence type="ECO:0000259" key="13">
    <source>
        <dbReference type="SMART" id="SM00829"/>
    </source>
</evidence>
<dbReference type="InterPro" id="IPR051034">
    <property type="entry name" value="Mito_Enoyl-ACP_Reductase"/>
</dbReference>
<feature type="domain" description="Enoyl reductase (ER)" evidence="13">
    <location>
        <begin position="67"/>
        <end position="402"/>
    </location>
</feature>
<evidence type="ECO:0000256" key="6">
    <source>
        <dbReference type="ARBA" id="ARBA00022946"/>
    </source>
</evidence>
<evidence type="ECO:0000256" key="10">
    <source>
        <dbReference type="ARBA" id="ARBA00023160"/>
    </source>
</evidence>
<evidence type="ECO:0000256" key="9">
    <source>
        <dbReference type="ARBA" id="ARBA00023128"/>
    </source>
</evidence>
<keyword evidence="5" id="KW-0521">NADP</keyword>
<name>A0AAV9UK37_9PEZI</name>